<dbReference type="GO" id="GO:0005737">
    <property type="term" value="C:cytoplasm"/>
    <property type="evidence" value="ECO:0007669"/>
    <property type="project" value="UniProtKB-ARBA"/>
</dbReference>
<dbReference type="AlphaFoldDB" id="A0A1J4SIM8"/>
<comment type="caution">
    <text evidence="4">The sequence shown here is derived from an EMBL/GenBank/DDBJ whole genome shotgun (WGS) entry which is preliminary data.</text>
</comment>
<accession>A0A1J4SIM8</accession>
<reference evidence="4 5" key="1">
    <citation type="journal article" date="2016" name="Environ. Microbiol.">
        <title>Genomic resolution of a cold subsurface aquifer community provides metabolic insights for novel microbes adapted to high CO concentrations.</title>
        <authorList>
            <person name="Probst A.J."/>
            <person name="Castelle C.J."/>
            <person name="Singh A."/>
            <person name="Brown C.T."/>
            <person name="Anantharaman K."/>
            <person name="Sharon I."/>
            <person name="Hug L.A."/>
            <person name="Burstein D."/>
            <person name="Emerson J.B."/>
            <person name="Thomas B.C."/>
            <person name="Banfield J.F."/>
        </authorList>
    </citation>
    <scope>NUCLEOTIDE SEQUENCE [LARGE SCALE GENOMIC DNA]</scope>
    <source>
        <strain evidence="4">CG1_02_38_46</strain>
    </source>
</reference>
<name>A0A1J4SIM8_9BACT</name>
<evidence type="ECO:0000256" key="1">
    <source>
        <dbReference type="ARBA" id="ARBA00009512"/>
    </source>
</evidence>
<organism evidence="4 5">
    <name type="scientific">Candidatus Desantisbacteria bacterium CG1_02_38_46</name>
    <dbReference type="NCBI Taxonomy" id="1817893"/>
    <lineage>
        <taxon>Bacteria</taxon>
        <taxon>Candidatus Desantisiibacteriota</taxon>
    </lineage>
</organism>
<keyword evidence="3" id="KW-0694">RNA-binding</keyword>
<keyword evidence="3 4" id="KW-0689">Ribosomal protein</keyword>
<dbReference type="NCBIfam" id="TIGR00166">
    <property type="entry name" value="S6"/>
    <property type="match status" value="1"/>
</dbReference>
<dbReference type="GO" id="GO:0003735">
    <property type="term" value="F:structural constituent of ribosome"/>
    <property type="evidence" value="ECO:0007669"/>
    <property type="project" value="InterPro"/>
</dbReference>
<dbReference type="InterPro" id="IPR000529">
    <property type="entry name" value="Ribosomal_bS6"/>
</dbReference>
<evidence type="ECO:0000256" key="3">
    <source>
        <dbReference type="HAMAP-Rule" id="MF_00360"/>
    </source>
</evidence>
<dbReference type="GO" id="GO:1990904">
    <property type="term" value="C:ribonucleoprotein complex"/>
    <property type="evidence" value="ECO:0007669"/>
    <property type="project" value="UniProtKB-KW"/>
</dbReference>
<dbReference type="EMBL" id="MNUO01000012">
    <property type="protein sequence ID" value="OIN98506.1"/>
    <property type="molecule type" value="Genomic_DNA"/>
</dbReference>
<evidence type="ECO:0000256" key="2">
    <source>
        <dbReference type="ARBA" id="ARBA00035294"/>
    </source>
</evidence>
<dbReference type="SUPFAM" id="SSF54995">
    <property type="entry name" value="Ribosomal protein S6"/>
    <property type="match status" value="1"/>
</dbReference>
<keyword evidence="3" id="KW-0699">rRNA-binding</keyword>
<dbReference type="Gene3D" id="3.30.70.60">
    <property type="match status" value="1"/>
</dbReference>
<dbReference type="GO" id="GO:0006412">
    <property type="term" value="P:translation"/>
    <property type="evidence" value="ECO:0007669"/>
    <property type="project" value="UniProtKB-UniRule"/>
</dbReference>
<dbReference type="GO" id="GO:0070181">
    <property type="term" value="F:small ribosomal subunit rRNA binding"/>
    <property type="evidence" value="ECO:0007669"/>
    <property type="project" value="TreeGrafter"/>
</dbReference>
<dbReference type="GO" id="GO:0005840">
    <property type="term" value="C:ribosome"/>
    <property type="evidence" value="ECO:0007669"/>
    <property type="project" value="UniProtKB-KW"/>
</dbReference>
<protein>
    <recommendedName>
        <fullName evidence="2 3">Small ribosomal subunit protein bS6</fullName>
    </recommendedName>
</protein>
<dbReference type="PANTHER" id="PTHR21011:SF1">
    <property type="entry name" value="SMALL RIBOSOMAL SUBUNIT PROTEIN BS6M"/>
    <property type="match status" value="1"/>
</dbReference>
<dbReference type="STRING" id="1817893.AUJ66_00960"/>
<dbReference type="CDD" id="cd00473">
    <property type="entry name" value="bS6"/>
    <property type="match status" value="1"/>
</dbReference>
<evidence type="ECO:0000313" key="5">
    <source>
        <dbReference type="Proteomes" id="UP000182278"/>
    </source>
</evidence>
<comment type="similarity">
    <text evidence="1 3">Belongs to the bacterial ribosomal protein bS6 family.</text>
</comment>
<sequence>MLRNYECVLVLDVVATDEEKEGIIQKIKEMLIQNQGEIEKVEEWGKRALAYSIKKKNEGNYLWLALKGNPELVKDMESYLKLNERILRHLILTRKVPAKIKIQKVKPKEMSANEQR</sequence>
<comment type="function">
    <text evidence="3">Binds together with bS18 to 16S ribosomal RNA.</text>
</comment>
<gene>
    <name evidence="3" type="primary">rpsF</name>
    <name evidence="4" type="ORF">AUJ66_00960</name>
</gene>
<dbReference type="HAMAP" id="MF_00360">
    <property type="entry name" value="Ribosomal_bS6"/>
    <property type="match status" value="1"/>
</dbReference>
<evidence type="ECO:0000313" key="4">
    <source>
        <dbReference type="EMBL" id="OIN98506.1"/>
    </source>
</evidence>
<dbReference type="InterPro" id="IPR035980">
    <property type="entry name" value="Ribosomal_bS6_sf"/>
</dbReference>
<dbReference type="PANTHER" id="PTHR21011">
    <property type="entry name" value="MITOCHONDRIAL 28S RIBOSOMAL PROTEIN S6"/>
    <property type="match status" value="1"/>
</dbReference>
<keyword evidence="3" id="KW-0687">Ribonucleoprotein</keyword>
<proteinExistence type="inferred from homology"/>
<dbReference type="InterPro" id="IPR020814">
    <property type="entry name" value="Ribosomal_S6_plastid/chlpt"/>
</dbReference>
<dbReference type="Proteomes" id="UP000182278">
    <property type="component" value="Unassembled WGS sequence"/>
</dbReference>
<dbReference type="InterPro" id="IPR014717">
    <property type="entry name" value="Transl_elong_EF1B/ribsomal_bS6"/>
</dbReference>
<dbReference type="Pfam" id="PF01250">
    <property type="entry name" value="Ribosomal_S6"/>
    <property type="match status" value="1"/>
</dbReference>